<dbReference type="Proteomes" id="UP000182800">
    <property type="component" value="Unassembled WGS sequence"/>
</dbReference>
<dbReference type="OrthoDB" id="9802746at2"/>
<keyword evidence="8 12" id="KW-0378">Hydrolase</keyword>
<comment type="cofactor">
    <cofactor evidence="1 12">
        <name>Zn(2+)</name>
        <dbReference type="ChEBI" id="CHEBI:29105"/>
    </cofactor>
</comment>
<dbReference type="PATRIC" id="fig|1653334.4.peg.2895"/>
<name>A0A0P7X6X1_9HYPH</name>
<dbReference type="EMBL" id="LJSX01000012">
    <property type="protein sequence ID" value="KPQ10809.1"/>
    <property type="molecule type" value="Genomic_DNA"/>
</dbReference>
<dbReference type="PANTHER" id="PTHR33694:SF1">
    <property type="entry name" value="UDP-3-O-ACYL-N-ACETYLGLUCOSAMINE DEACETYLASE 1, MITOCHONDRIAL-RELATED"/>
    <property type="match status" value="1"/>
</dbReference>
<evidence type="ECO:0000256" key="11">
    <source>
        <dbReference type="ARBA" id="ARBA00024535"/>
    </source>
</evidence>
<evidence type="ECO:0000256" key="8">
    <source>
        <dbReference type="ARBA" id="ARBA00022801"/>
    </source>
</evidence>
<dbReference type="Proteomes" id="UP000050497">
    <property type="component" value="Unassembled WGS sequence"/>
</dbReference>
<dbReference type="RefSeq" id="WP_074444820.1">
    <property type="nucleotide sequence ID" value="NZ_FMBM01000002.1"/>
</dbReference>
<evidence type="ECO:0000313" key="16">
    <source>
        <dbReference type="Proteomes" id="UP000182800"/>
    </source>
</evidence>
<dbReference type="GO" id="GO:0046872">
    <property type="term" value="F:metal ion binding"/>
    <property type="evidence" value="ECO:0007669"/>
    <property type="project" value="UniProtKB-KW"/>
</dbReference>
<evidence type="ECO:0000256" key="2">
    <source>
        <dbReference type="ARBA" id="ARBA00002923"/>
    </source>
</evidence>
<evidence type="ECO:0000256" key="4">
    <source>
        <dbReference type="ARBA" id="ARBA00012745"/>
    </source>
</evidence>
<comment type="catalytic activity">
    <reaction evidence="11 12">
        <text>a UDP-3-O-[(3R)-3-hydroxyacyl]-N-acetyl-alpha-D-glucosamine + H2O = a UDP-3-O-[(3R)-3-hydroxyacyl]-alpha-D-glucosamine + acetate</text>
        <dbReference type="Rhea" id="RHEA:67816"/>
        <dbReference type="ChEBI" id="CHEBI:15377"/>
        <dbReference type="ChEBI" id="CHEBI:30089"/>
        <dbReference type="ChEBI" id="CHEBI:137740"/>
        <dbReference type="ChEBI" id="CHEBI:173225"/>
        <dbReference type="EC" id="3.5.1.108"/>
    </reaction>
</comment>
<reference evidence="13 15" key="1">
    <citation type="submission" date="2015-09" db="EMBL/GenBank/DDBJ databases">
        <title>Identification and resolution of microdiversity through metagenomic sequencing of parallel consortia.</title>
        <authorList>
            <person name="Nelson W.C."/>
            <person name="Romine M.F."/>
            <person name="Lindemann S.R."/>
        </authorList>
    </citation>
    <scope>NUCLEOTIDE SEQUENCE [LARGE SCALE GENOMIC DNA]</scope>
    <source>
        <strain evidence="13">HL-109</strain>
    </source>
</reference>
<evidence type="ECO:0000256" key="10">
    <source>
        <dbReference type="ARBA" id="ARBA00023098"/>
    </source>
</evidence>
<sequence>MKQTHQITLASSTVVSGIGVHSGDSVKMALHPADADHGIVFLRTNLPNGVDRLIDARHMNVAATELCTVVGDRNTGAVATIEHLMATLSGLGVDNVLVEIDGPELPIVDGSAAPFVDAIDAVGLVATEAPRRALRIRRPVRVDAGKAFAELTPHDAPLRLDVEIDFADSAIGRQRWVHESHPRAFRRDIARARTFGFMRDVEHLWKAGFALGASLDNTVALSEDGVVNPEGLRFPDEFVRHKLLDAIGDLALAGHPILGAYRSYCGGHRLNYAVLEALFSDRANYELVELAPRREHAASNVGAPAFGNSLR</sequence>
<dbReference type="HAMAP" id="MF_00388">
    <property type="entry name" value="LpxC"/>
    <property type="match status" value="1"/>
</dbReference>
<feature type="binding site" evidence="12">
    <location>
        <position position="245"/>
    </location>
    <ligand>
        <name>Zn(2+)</name>
        <dbReference type="ChEBI" id="CHEBI:29105"/>
    </ligand>
</feature>
<dbReference type="UniPathway" id="UPA00359">
    <property type="reaction ID" value="UER00478"/>
</dbReference>
<dbReference type="GO" id="GO:0009245">
    <property type="term" value="P:lipid A biosynthetic process"/>
    <property type="evidence" value="ECO:0007669"/>
    <property type="project" value="UniProtKB-UniRule"/>
</dbReference>
<evidence type="ECO:0000256" key="3">
    <source>
        <dbReference type="ARBA" id="ARBA00005002"/>
    </source>
</evidence>
<dbReference type="NCBIfam" id="TIGR00325">
    <property type="entry name" value="lpxC"/>
    <property type="match status" value="1"/>
</dbReference>
<evidence type="ECO:0000313" key="15">
    <source>
        <dbReference type="Proteomes" id="UP000050497"/>
    </source>
</evidence>
<keyword evidence="9 12" id="KW-0862">Zinc</keyword>
<dbReference type="InterPro" id="IPR020568">
    <property type="entry name" value="Ribosomal_Su5_D2-typ_SF"/>
</dbReference>
<dbReference type="GO" id="GO:0016020">
    <property type="term" value="C:membrane"/>
    <property type="evidence" value="ECO:0007669"/>
    <property type="project" value="GOC"/>
</dbReference>
<dbReference type="PANTHER" id="PTHR33694">
    <property type="entry name" value="UDP-3-O-ACYL-N-ACETYLGLUCOSAMINE DEACETYLASE 1, MITOCHONDRIAL-RELATED"/>
    <property type="match status" value="1"/>
</dbReference>
<accession>A0A0P7X6X1</accession>
<keyword evidence="5 12" id="KW-0444">Lipid biosynthesis</keyword>
<evidence type="ECO:0000256" key="6">
    <source>
        <dbReference type="ARBA" id="ARBA00022556"/>
    </source>
</evidence>
<evidence type="ECO:0000256" key="1">
    <source>
        <dbReference type="ARBA" id="ARBA00001947"/>
    </source>
</evidence>
<dbReference type="SUPFAM" id="SSF54211">
    <property type="entry name" value="Ribosomal protein S5 domain 2-like"/>
    <property type="match status" value="2"/>
</dbReference>
<evidence type="ECO:0000256" key="9">
    <source>
        <dbReference type="ARBA" id="ARBA00022833"/>
    </source>
</evidence>
<gene>
    <name evidence="12 13" type="primary">lpxC</name>
    <name evidence="14" type="ORF">GA0071312_1965</name>
    <name evidence="13" type="ORF">HLUCCO17_08970</name>
</gene>
<comment type="caution">
    <text evidence="13">The sequence shown here is derived from an EMBL/GenBank/DDBJ whole genome shotgun (WGS) entry which is preliminary data.</text>
</comment>
<dbReference type="GO" id="GO:0103117">
    <property type="term" value="F:UDP-3-O-acyl-N-acetylglucosamine deacetylase activity"/>
    <property type="evidence" value="ECO:0007669"/>
    <property type="project" value="UniProtKB-UniRule"/>
</dbReference>
<protein>
    <recommendedName>
        <fullName evidence="4 12">UDP-3-O-acyl-N-acetylglucosamine deacetylase</fullName>
        <shortName evidence="12">UDP-3-O-acyl-GlcNAc deacetylase</shortName>
        <ecNumber evidence="4 12">3.5.1.108</ecNumber>
    </recommendedName>
    <alternativeName>
        <fullName evidence="12">UDP-3-O-[R-3-hydroxymyristoyl]-N-acetylglucosamine deacetylase</fullName>
    </alternativeName>
</protein>
<dbReference type="Gene3D" id="3.30.1700.10">
    <property type="entry name" value="lpxc deacetylase, domain 2"/>
    <property type="match status" value="1"/>
</dbReference>
<keyword evidence="16" id="KW-1185">Reference proteome</keyword>
<feature type="binding site" evidence="12">
    <location>
        <position position="241"/>
    </location>
    <ligand>
        <name>Zn(2+)</name>
        <dbReference type="ChEBI" id="CHEBI:29105"/>
    </ligand>
</feature>
<comment type="similarity">
    <text evidence="12">Belongs to the LpxC family.</text>
</comment>
<organism evidence="13 15">
    <name type="scientific">Saliniramus fredricksonii</name>
    <dbReference type="NCBI Taxonomy" id="1653334"/>
    <lineage>
        <taxon>Bacteria</taxon>
        <taxon>Pseudomonadati</taxon>
        <taxon>Pseudomonadota</taxon>
        <taxon>Alphaproteobacteria</taxon>
        <taxon>Hyphomicrobiales</taxon>
        <taxon>Salinarimonadaceae</taxon>
        <taxon>Saliniramus</taxon>
    </lineage>
</organism>
<comment type="pathway">
    <text evidence="3 12">Glycolipid biosynthesis; lipid IV(A) biosynthesis; lipid IV(A) from (3R)-3-hydroxytetradecanoyl-[acyl-carrier-protein] and UDP-N-acetyl-alpha-D-glucosamine: step 2/6.</text>
</comment>
<dbReference type="Pfam" id="PF03331">
    <property type="entry name" value="LpxC"/>
    <property type="match status" value="1"/>
</dbReference>
<reference evidence="14 16" key="2">
    <citation type="submission" date="2016-08" db="EMBL/GenBank/DDBJ databases">
        <authorList>
            <person name="Varghese N."/>
            <person name="Submissions Spin"/>
        </authorList>
    </citation>
    <scope>NUCLEOTIDE SEQUENCE [LARGE SCALE GENOMIC DNA]</scope>
    <source>
        <strain evidence="14 16">HL-109</strain>
    </source>
</reference>
<evidence type="ECO:0000256" key="12">
    <source>
        <dbReference type="HAMAP-Rule" id="MF_00388"/>
    </source>
</evidence>
<dbReference type="AlphaFoldDB" id="A0A0P7X6X1"/>
<keyword evidence="7 12" id="KW-0479">Metal-binding</keyword>
<dbReference type="EMBL" id="FMBM01000002">
    <property type="protein sequence ID" value="SCC81035.1"/>
    <property type="molecule type" value="Genomic_DNA"/>
</dbReference>
<dbReference type="InterPro" id="IPR015870">
    <property type="entry name" value="UDP-acyl_N-AcGlcN_deAcase_N"/>
</dbReference>
<keyword evidence="6 12" id="KW-0441">Lipid A biosynthesis</keyword>
<feature type="active site" description="Proton donor" evidence="12">
    <location>
        <position position="268"/>
    </location>
</feature>
<dbReference type="InterPro" id="IPR011334">
    <property type="entry name" value="UDP-acyl_GlcNac_deAcase_C"/>
</dbReference>
<comment type="function">
    <text evidence="2 12">Catalyzes the hydrolysis of UDP-3-O-myristoyl-N-acetylglucosamine to form UDP-3-O-myristoylglucosamine and acetate, the committed step in lipid A biosynthesis.</text>
</comment>
<keyword evidence="10 12" id="KW-0443">Lipid metabolism</keyword>
<dbReference type="Gene3D" id="3.30.230.20">
    <property type="entry name" value="lpxc deacetylase, domain 1"/>
    <property type="match status" value="1"/>
</dbReference>
<evidence type="ECO:0000256" key="5">
    <source>
        <dbReference type="ARBA" id="ARBA00022516"/>
    </source>
</evidence>
<dbReference type="InterPro" id="IPR004463">
    <property type="entry name" value="UDP-acyl_GlcNac_deAcase"/>
</dbReference>
<evidence type="ECO:0000313" key="13">
    <source>
        <dbReference type="EMBL" id="KPQ10809.1"/>
    </source>
</evidence>
<feature type="binding site" evidence="12">
    <location>
        <position position="83"/>
    </location>
    <ligand>
        <name>Zn(2+)</name>
        <dbReference type="ChEBI" id="CHEBI:29105"/>
    </ligand>
</feature>
<dbReference type="STRING" id="1653334.GA0071312_1965"/>
<dbReference type="EC" id="3.5.1.108" evidence="4 12"/>
<evidence type="ECO:0000256" key="7">
    <source>
        <dbReference type="ARBA" id="ARBA00022723"/>
    </source>
</evidence>
<proteinExistence type="inferred from homology"/>
<evidence type="ECO:0000313" key="14">
    <source>
        <dbReference type="EMBL" id="SCC81035.1"/>
    </source>
</evidence>